<evidence type="ECO:0000256" key="1">
    <source>
        <dbReference type="SAM" id="MobiDB-lite"/>
    </source>
</evidence>
<accession>A0A0C1RSG2</accession>
<dbReference type="AlphaFoldDB" id="A0A0C1RSG2"/>
<dbReference type="Proteomes" id="UP000315925">
    <property type="component" value="Chromosome"/>
</dbReference>
<feature type="region of interest" description="Disordered" evidence="1">
    <location>
        <begin position="28"/>
        <end position="64"/>
    </location>
</feature>
<proteinExistence type="predicted"/>
<reference evidence="3" key="2">
    <citation type="journal article" date="2019" name="BMC Genomics">
        <title>Complete genome sequence analysis of the thermoacidophilic verrucomicrobial methanotroph 'Candidatus Methylacidiphilum kamchatkense' strain Kam1 and comparison with its closest relatives.</title>
        <authorList>
            <person name="Kruse T."/>
            <person name="Ratnadevi C.M."/>
            <person name="Erikstad H.A."/>
            <person name="Birkeland N.K."/>
        </authorList>
    </citation>
    <scope>NUCLEOTIDE SEQUENCE</scope>
    <source>
        <strain evidence="3">Kam1</strain>
    </source>
</reference>
<keyword evidence="4" id="KW-1185">Reference proteome</keyword>
<sequence length="162" mass="18489">MKDFVPFLFFLLLVALQVFYGLRRGRKNKTSSSRVPFPWEKEKQPSEEKQHASMATNEESTKVSIPLSVETELPVIFSESEKVRTSQKEASLPREIMGTKENWDIFSYEEKKLVKKGISKKELVALLKEASNLRKVVILAEILGPPLSISSRQKGMFGENEL</sequence>
<organism evidence="3 5">
    <name type="scientific">Methylacidiphilum kamchatkense Kam1</name>
    <dbReference type="NCBI Taxonomy" id="1202785"/>
    <lineage>
        <taxon>Bacteria</taxon>
        <taxon>Pseudomonadati</taxon>
        <taxon>Verrucomicrobiota</taxon>
        <taxon>Methylacidiphilae</taxon>
        <taxon>Methylacidiphilales</taxon>
        <taxon>Methylacidiphilaceae</taxon>
        <taxon>Methylacidiphilum (ex Ratnadevi et al. 2023)</taxon>
    </lineage>
</organism>
<dbReference type="EMBL" id="JQNX01000009">
    <property type="protein sequence ID" value="KIE57861.1"/>
    <property type="molecule type" value="Genomic_DNA"/>
</dbReference>
<evidence type="ECO:0000313" key="2">
    <source>
        <dbReference type="EMBL" id="KIE57861.1"/>
    </source>
</evidence>
<dbReference type="Proteomes" id="UP000031594">
    <property type="component" value="Unassembled WGS sequence"/>
</dbReference>
<evidence type="ECO:0000313" key="4">
    <source>
        <dbReference type="Proteomes" id="UP000031594"/>
    </source>
</evidence>
<dbReference type="RefSeq" id="WP_039722129.1">
    <property type="nucleotide sequence ID" value="NZ_CP037899.1"/>
</dbReference>
<reference evidence="2 4" key="1">
    <citation type="submission" date="2014-08" db="EMBL/GenBank/DDBJ databases">
        <title>Methylacidiphilum kamchatkense strain Kam1 draft genome sequence.</title>
        <authorList>
            <person name="Birkeland N.-K."/>
            <person name="Erikstad H.A."/>
        </authorList>
    </citation>
    <scope>NUCLEOTIDE SEQUENCE [LARGE SCALE GENOMIC DNA]</scope>
    <source>
        <strain evidence="2 4">Kam1</strain>
    </source>
</reference>
<gene>
    <name evidence="2" type="ORF">A946_10380</name>
    <name evidence="3" type="ORF">kam1_94</name>
</gene>
<dbReference type="KEGG" id="mkc:kam1_94"/>
<protein>
    <submittedName>
        <fullName evidence="3">Uncharacterized protein</fullName>
    </submittedName>
</protein>
<name>A0A0C1RSG2_9BACT</name>
<dbReference type="OrthoDB" id="199986at2"/>
<dbReference type="EMBL" id="CP037899">
    <property type="protein sequence ID" value="QDQ41353.1"/>
    <property type="molecule type" value="Genomic_DNA"/>
</dbReference>
<dbReference type="STRING" id="1202785.A946_10380"/>
<reference evidence="5" key="3">
    <citation type="submission" date="2019-03" db="EMBL/GenBank/DDBJ databases">
        <title>Complete genome of Methylacidiphilum kamchatkense Kam1.</title>
        <authorList>
            <person name="Kruse T."/>
            <person name="Murarilal Ratnadevi C."/>
            <person name="Erikstad H.-A."/>
            <person name="Birkeland N.-K."/>
        </authorList>
    </citation>
    <scope>NUCLEOTIDE SEQUENCE [LARGE SCALE GENOMIC DNA]</scope>
    <source>
        <strain evidence="5">kam1</strain>
    </source>
</reference>
<evidence type="ECO:0000313" key="5">
    <source>
        <dbReference type="Proteomes" id="UP000315925"/>
    </source>
</evidence>
<evidence type="ECO:0000313" key="3">
    <source>
        <dbReference type="EMBL" id="QDQ41353.1"/>
    </source>
</evidence>
<feature type="compositionally biased region" description="Basic and acidic residues" evidence="1">
    <location>
        <begin position="39"/>
        <end position="51"/>
    </location>
</feature>